<sequence length="267" mass="29100">MANKLNKKDLNKLFFRLNTVRLTLNYESMQGVGFMRALAPALKKIYAEDEEALKDAMKRESVFYNSHVNGNAIILGIAAAMEEKTGPEDKDSIAALKTGLMGPLAGLGDSLVKFTWVPIIGSVGAALALNGSIIGPILMFVLYNIINIGGRYYGVVYGYEKGLDFLQNNSDNDIIKRISNMANVLGLMVVGSLIATSVKVTVPLTVTAGENVIEVQEMLDKIMPNFLGLFITFLVYRWLKKNNGNHAAATIIGIMILTIALTYFGVL</sequence>
<comment type="caution">
    <text evidence="2">The sequence shown here is derived from an EMBL/GenBank/DDBJ whole genome shotgun (WGS) entry which is preliminary data.</text>
</comment>
<dbReference type="PROSITE" id="PS51108">
    <property type="entry name" value="PTS_EIID"/>
    <property type="match status" value="1"/>
</dbReference>
<feature type="transmembrane region" description="Helical" evidence="1">
    <location>
        <begin position="222"/>
        <end position="239"/>
    </location>
</feature>
<organism evidence="2 3">
    <name type="scientific">Breznakia pachnodae</name>
    <dbReference type="NCBI Taxonomy" id="265178"/>
    <lineage>
        <taxon>Bacteria</taxon>
        <taxon>Bacillati</taxon>
        <taxon>Bacillota</taxon>
        <taxon>Erysipelotrichia</taxon>
        <taxon>Erysipelotrichales</taxon>
        <taxon>Erysipelotrichaceae</taxon>
        <taxon>Breznakia</taxon>
    </lineage>
</organism>
<gene>
    <name evidence="2" type="ORF">J2S15_001247</name>
</gene>
<evidence type="ECO:0000256" key="1">
    <source>
        <dbReference type="SAM" id="Phobius"/>
    </source>
</evidence>
<dbReference type="EMBL" id="JAUSUR010000002">
    <property type="protein sequence ID" value="MDQ0360502.1"/>
    <property type="molecule type" value="Genomic_DNA"/>
</dbReference>
<evidence type="ECO:0000313" key="3">
    <source>
        <dbReference type="Proteomes" id="UP001230220"/>
    </source>
</evidence>
<dbReference type="RefSeq" id="WP_307406456.1">
    <property type="nucleotide sequence ID" value="NZ_JAUSUR010000002.1"/>
</dbReference>
<dbReference type="InterPro" id="IPR050303">
    <property type="entry name" value="GatZ_KbaZ_carbometab"/>
</dbReference>
<keyword evidence="3" id="KW-1185">Reference proteome</keyword>
<dbReference type="PANTHER" id="PTHR32502">
    <property type="entry name" value="N-ACETYLGALACTOSAMINE PERMEASE II COMPONENT-RELATED"/>
    <property type="match status" value="1"/>
</dbReference>
<feature type="transmembrane region" description="Helical" evidence="1">
    <location>
        <begin position="246"/>
        <end position="266"/>
    </location>
</feature>
<proteinExistence type="predicted"/>
<dbReference type="InterPro" id="IPR004704">
    <property type="entry name" value="PTS_IID_man"/>
</dbReference>
<keyword evidence="1" id="KW-0812">Transmembrane</keyword>
<dbReference type="Proteomes" id="UP001230220">
    <property type="component" value="Unassembled WGS sequence"/>
</dbReference>
<protein>
    <submittedName>
        <fullName evidence="2">PTS system mannose-specific IID component</fullName>
    </submittedName>
</protein>
<dbReference type="PANTHER" id="PTHR32502:SF26">
    <property type="entry name" value="PHOSPHOTRANSFERASE SYSTEM SUGAR-SPECIFIC EIID COMPONENT"/>
    <property type="match status" value="1"/>
</dbReference>
<evidence type="ECO:0000313" key="2">
    <source>
        <dbReference type="EMBL" id="MDQ0360502.1"/>
    </source>
</evidence>
<name>A0ABU0E0T5_9FIRM</name>
<reference evidence="2 3" key="1">
    <citation type="submission" date="2023-07" db="EMBL/GenBank/DDBJ databases">
        <title>Genomic Encyclopedia of Type Strains, Phase IV (KMG-IV): sequencing the most valuable type-strain genomes for metagenomic binning, comparative biology and taxonomic classification.</title>
        <authorList>
            <person name="Goeker M."/>
        </authorList>
    </citation>
    <scope>NUCLEOTIDE SEQUENCE [LARGE SCALE GENOMIC DNA]</scope>
    <source>
        <strain evidence="2 3">DSM 16784</strain>
    </source>
</reference>
<keyword evidence="1" id="KW-1133">Transmembrane helix</keyword>
<dbReference type="Pfam" id="PF03613">
    <property type="entry name" value="EIID-AGA"/>
    <property type="match status" value="1"/>
</dbReference>
<feature type="transmembrane region" description="Helical" evidence="1">
    <location>
        <begin position="116"/>
        <end position="143"/>
    </location>
</feature>
<keyword evidence="1" id="KW-0472">Membrane</keyword>
<feature type="transmembrane region" description="Helical" evidence="1">
    <location>
        <begin position="62"/>
        <end position="81"/>
    </location>
</feature>
<feature type="transmembrane region" description="Helical" evidence="1">
    <location>
        <begin position="184"/>
        <end position="202"/>
    </location>
</feature>
<accession>A0ABU0E0T5</accession>